<sequence>MFTIPITVGGSAAISSTSTNTVTYTDPIPLVAKWFDEKFLALKVDIKTYVTAGVNTDSGQLQISPMIAEASGGTYVTFIQGNSGTTLVITGGTSATGDMSNGSYYIPLSIVPASGATKLLSTVPYIKFGHRAIAETRPWQAFLCVG</sequence>
<organism evidence="1">
    <name type="scientific">viral metagenome</name>
    <dbReference type="NCBI Taxonomy" id="1070528"/>
    <lineage>
        <taxon>unclassified sequences</taxon>
        <taxon>metagenomes</taxon>
        <taxon>organismal metagenomes</taxon>
    </lineage>
</organism>
<evidence type="ECO:0000313" key="1">
    <source>
        <dbReference type="EMBL" id="QJA74148.1"/>
    </source>
</evidence>
<dbReference type="AlphaFoldDB" id="A0A6M3JXH3"/>
<reference evidence="1" key="1">
    <citation type="submission" date="2020-03" db="EMBL/GenBank/DDBJ databases">
        <title>The deep terrestrial virosphere.</title>
        <authorList>
            <person name="Holmfeldt K."/>
            <person name="Nilsson E."/>
            <person name="Simone D."/>
            <person name="Lopez-Fernandez M."/>
            <person name="Wu X."/>
            <person name="de Brujin I."/>
            <person name="Lundin D."/>
            <person name="Andersson A."/>
            <person name="Bertilsson S."/>
            <person name="Dopson M."/>
        </authorList>
    </citation>
    <scope>NUCLEOTIDE SEQUENCE</scope>
    <source>
        <strain evidence="1">MM415A02090</strain>
    </source>
</reference>
<dbReference type="EMBL" id="MT142077">
    <property type="protein sequence ID" value="QJA74148.1"/>
    <property type="molecule type" value="Genomic_DNA"/>
</dbReference>
<name>A0A6M3JXH3_9ZZZZ</name>
<proteinExistence type="predicted"/>
<gene>
    <name evidence="1" type="ORF">MM415A02090_0011</name>
</gene>
<protein>
    <submittedName>
        <fullName evidence="1">Uncharacterized protein</fullName>
    </submittedName>
</protein>
<accession>A0A6M3JXH3</accession>